<keyword evidence="3" id="KW-1185">Reference proteome</keyword>
<dbReference type="GO" id="GO:0003677">
    <property type="term" value="F:DNA binding"/>
    <property type="evidence" value="ECO:0007669"/>
    <property type="project" value="UniProtKB-KW"/>
</dbReference>
<name>A0ABS2M7K7_9ACTN</name>
<feature type="domain" description="HTH marR-type" evidence="1">
    <location>
        <begin position="25"/>
        <end position="124"/>
    </location>
</feature>
<dbReference type="InterPro" id="IPR036388">
    <property type="entry name" value="WH-like_DNA-bd_sf"/>
</dbReference>
<dbReference type="SUPFAM" id="SSF46785">
    <property type="entry name" value="Winged helix' DNA-binding domain"/>
    <property type="match status" value="1"/>
</dbReference>
<dbReference type="InterPro" id="IPR036390">
    <property type="entry name" value="WH_DNA-bd_sf"/>
</dbReference>
<evidence type="ECO:0000313" key="3">
    <source>
        <dbReference type="Proteomes" id="UP000732378"/>
    </source>
</evidence>
<keyword evidence="2" id="KW-0238">DNA-binding</keyword>
<evidence type="ECO:0000313" key="2">
    <source>
        <dbReference type="EMBL" id="MBM7507167.1"/>
    </source>
</evidence>
<reference evidence="2 3" key="1">
    <citation type="submission" date="2021-01" db="EMBL/GenBank/DDBJ databases">
        <title>Sequencing the genomes of 1000 actinobacteria strains.</title>
        <authorList>
            <person name="Klenk H.-P."/>
        </authorList>
    </citation>
    <scope>NUCLEOTIDE SEQUENCE [LARGE SCALE GENOMIC DNA]</scope>
    <source>
        <strain evidence="2 3">DSM 18239</strain>
    </source>
</reference>
<organism evidence="2 3">
    <name type="scientific">Nocardioides salarius</name>
    <dbReference type="NCBI Taxonomy" id="374513"/>
    <lineage>
        <taxon>Bacteria</taxon>
        <taxon>Bacillati</taxon>
        <taxon>Actinomycetota</taxon>
        <taxon>Actinomycetes</taxon>
        <taxon>Propionibacteriales</taxon>
        <taxon>Nocardioidaceae</taxon>
        <taxon>Nocardioides</taxon>
    </lineage>
</organism>
<dbReference type="InterPro" id="IPR052526">
    <property type="entry name" value="HTH-type_Bedaq_tolerance"/>
</dbReference>
<proteinExistence type="predicted"/>
<dbReference type="PANTHER" id="PTHR39515:SF2">
    <property type="entry name" value="HTH-TYPE TRANSCRIPTIONAL REGULATOR RV0880"/>
    <property type="match status" value="1"/>
</dbReference>
<dbReference type="SMART" id="SM00347">
    <property type="entry name" value="HTH_MARR"/>
    <property type="match status" value="1"/>
</dbReference>
<gene>
    <name evidence="2" type="ORF">JOE61_000981</name>
</gene>
<dbReference type="EMBL" id="JAFBBZ010000001">
    <property type="protein sequence ID" value="MBM7507167.1"/>
    <property type="molecule type" value="Genomic_DNA"/>
</dbReference>
<accession>A0ABS2M7K7</accession>
<sequence length="142" mass="15325">MINHPDDLRDLSSDLVVHAARLVRLVRLRHDLTAGFRTLALLEEHGPLGVTRLAELDQCSQPTMSNVVTALVERGQALKSAHPADARASVVELTDPGRRALAEQRAHHAAFVADLVAATDHTAQDVATAVAVLRDLTEKGHL</sequence>
<dbReference type="InterPro" id="IPR000835">
    <property type="entry name" value="HTH_MarR-typ"/>
</dbReference>
<protein>
    <submittedName>
        <fullName evidence="2">DNA-binding MarR family transcriptional regulator</fullName>
    </submittedName>
</protein>
<dbReference type="Gene3D" id="1.10.10.10">
    <property type="entry name" value="Winged helix-like DNA-binding domain superfamily/Winged helix DNA-binding domain"/>
    <property type="match status" value="1"/>
</dbReference>
<dbReference type="PANTHER" id="PTHR39515">
    <property type="entry name" value="CONSERVED PROTEIN"/>
    <property type="match status" value="1"/>
</dbReference>
<evidence type="ECO:0000259" key="1">
    <source>
        <dbReference type="SMART" id="SM00347"/>
    </source>
</evidence>
<dbReference type="Pfam" id="PF01047">
    <property type="entry name" value="MarR"/>
    <property type="match status" value="1"/>
</dbReference>
<comment type="caution">
    <text evidence="2">The sequence shown here is derived from an EMBL/GenBank/DDBJ whole genome shotgun (WGS) entry which is preliminary data.</text>
</comment>
<dbReference type="Proteomes" id="UP000732378">
    <property type="component" value="Unassembled WGS sequence"/>
</dbReference>
<dbReference type="RefSeq" id="WP_307822812.1">
    <property type="nucleotide sequence ID" value="NZ_JACDTV010000003.1"/>
</dbReference>